<accession>A0A8S5U212</accession>
<name>A0A8S5U212_9VIRU</name>
<sequence length="50" mass="5693">MRTRPASRLIVLSPENHVLPFRFCHKDDALEGKTYWATLQYLLAACSSGK</sequence>
<dbReference type="EMBL" id="BK015986">
    <property type="protein sequence ID" value="DAF88477.1"/>
    <property type="molecule type" value="Genomic_DNA"/>
</dbReference>
<reference evidence="1" key="1">
    <citation type="journal article" date="2021" name="Proc. Natl. Acad. Sci. U.S.A.">
        <title>A Catalog of Tens of Thousands of Viruses from Human Metagenomes Reveals Hidden Associations with Chronic Diseases.</title>
        <authorList>
            <person name="Tisza M.J."/>
            <person name="Buck C.B."/>
        </authorList>
    </citation>
    <scope>NUCLEOTIDE SEQUENCE</scope>
    <source>
        <strain evidence="1">CtNqM18</strain>
    </source>
</reference>
<proteinExistence type="predicted"/>
<evidence type="ECO:0000313" key="1">
    <source>
        <dbReference type="EMBL" id="DAF88477.1"/>
    </source>
</evidence>
<protein>
    <submittedName>
        <fullName evidence="1">Uncharacterized protein</fullName>
    </submittedName>
</protein>
<organism evidence="1">
    <name type="scientific">Inoviridae sp. ctNqM18</name>
    <dbReference type="NCBI Taxonomy" id="2825780"/>
    <lineage>
        <taxon>Viruses</taxon>
        <taxon>Monodnaviria</taxon>
        <taxon>Loebvirae</taxon>
        <taxon>Hofneiviricota</taxon>
        <taxon>Faserviricetes</taxon>
        <taxon>Tubulavirales</taxon>
        <taxon>Inoviridae</taxon>
    </lineage>
</organism>